<feature type="signal peptide" evidence="4">
    <location>
        <begin position="1"/>
        <end position="24"/>
    </location>
</feature>
<dbReference type="SUPFAM" id="SSF101148">
    <property type="entry name" value="Plant invertase/pectin methylesterase inhibitor"/>
    <property type="match status" value="1"/>
</dbReference>
<evidence type="ECO:0000259" key="5">
    <source>
        <dbReference type="SMART" id="SM00856"/>
    </source>
</evidence>
<evidence type="ECO:0000313" key="6">
    <source>
        <dbReference type="EMBL" id="KDP37210.1"/>
    </source>
</evidence>
<name>A0A067KYA4_JATCU</name>
<dbReference type="NCBIfam" id="TIGR01614">
    <property type="entry name" value="PME_inhib"/>
    <property type="match status" value="1"/>
</dbReference>
<dbReference type="CDD" id="cd15800">
    <property type="entry name" value="PMEI-like_2"/>
    <property type="match status" value="1"/>
</dbReference>
<accession>A0A067KYA4</accession>
<feature type="chain" id="PRO_5001639973" description="Pectinesterase inhibitor domain-containing protein" evidence="4">
    <location>
        <begin position="25"/>
        <end position="236"/>
    </location>
</feature>
<evidence type="ECO:0000256" key="4">
    <source>
        <dbReference type="SAM" id="SignalP"/>
    </source>
</evidence>
<dbReference type="InterPro" id="IPR035513">
    <property type="entry name" value="Invertase/methylesterase_inhib"/>
</dbReference>
<dbReference type="PANTHER" id="PTHR36710:SF4">
    <property type="entry name" value="PLANT INVERTASE_PECTIN METHYLESTERASE INHIBITOR SUPERFAMILY PROTEIN"/>
    <property type="match status" value="1"/>
</dbReference>
<keyword evidence="1 4" id="KW-0732">Signal</keyword>
<dbReference type="SMART" id="SM00856">
    <property type="entry name" value="PMEI"/>
    <property type="match status" value="1"/>
</dbReference>
<dbReference type="InterPro" id="IPR006501">
    <property type="entry name" value="Pectinesterase_inhib_dom"/>
</dbReference>
<comment type="similarity">
    <text evidence="3">Belongs to the PMEI family.</text>
</comment>
<dbReference type="Pfam" id="PF04043">
    <property type="entry name" value="PMEI"/>
    <property type="match status" value="1"/>
</dbReference>
<dbReference type="EMBL" id="KK914415">
    <property type="protein sequence ID" value="KDP37210.1"/>
    <property type="molecule type" value="Genomic_DNA"/>
</dbReference>
<organism evidence="6 7">
    <name type="scientific">Jatropha curcas</name>
    <name type="common">Barbados nut</name>
    <dbReference type="NCBI Taxonomy" id="180498"/>
    <lineage>
        <taxon>Eukaryota</taxon>
        <taxon>Viridiplantae</taxon>
        <taxon>Streptophyta</taxon>
        <taxon>Embryophyta</taxon>
        <taxon>Tracheophyta</taxon>
        <taxon>Spermatophyta</taxon>
        <taxon>Magnoliopsida</taxon>
        <taxon>eudicotyledons</taxon>
        <taxon>Gunneridae</taxon>
        <taxon>Pentapetalae</taxon>
        <taxon>rosids</taxon>
        <taxon>fabids</taxon>
        <taxon>Malpighiales</taxon>
        <taxon>Euphorbiaceae</taxon>
        <taxon>Crotonoideae</taxon>
        <taxon>Jatropheae</taxon>
        <taxon>Jatropha</taxon>
    </lineage>
</organism>
<evidence type="ECO:0000256" key="1">
    <source>
        <dbReference type="ARBA" id="ARBA00022729"/>
    </source>
</evidence>
<proteinExistence type="inferred from homology"/>
<dbReference type="OrthoDB" id="851194at2759"/>
<dbReference type="Gene3D" id="1.20.140.40">
    <property type="entry name" value="Invertase/pectin methylesterase inhibitor family protein"/>
    <property type="match status" value="1"/>
</dbReference>
<keyword evidence="2" id="KW-1015">Disulfide bond</keyword>
<reference evidence="6 7" key="1">
    <citation type="journal article" date="2014" name="PLoS ONE">
        <title>Global Analysis of Gene Expression Profiles in Physic Nut (Jatropha curcas L.) Seedlings Exposed to Salt Stress.</title>
        <authorList>
            <person name="Zhang L."/>
            <person name="Zhang C."/>
            <person name="Wu P."/>
            <person name="Chen Y."/>
            <person name="Li M."/>
            <person name="Jiang H."/>
            <person name="Wu G."/>
        </authorList>
    </citation>
    <scope>NUCLEOTIDE SEQUENCE [LARGE SCALE GENOMIC DNA]</scope>
    <source>
        <strain evidence="7">cv. GZQX0401</strain>
        <tissue evidence="6">Young leaves</tissue>
    </source>
</reference>
<sequence length="236" mass="25598">MELNNSFLITLFSLSFLFASSVNASFFTLPDLSDWRIKFDSHYSVRSSSAAPSPAQQITFKHRTVTSPNSPSLTVKVDPKIKRICAATESPEKCISLITPYLEGSVNPVSTLKAIIKMLQVTVEDTSKIAKDVRADVSTSSAIKGALDANLDLYDRAIDNLAEASSAFSAGDFPKVKDMLGAAISNLGYCNDAFLKNGLLSWPLKETNELMIEFAGYGIDISSKLRLGIATTDLKN</sequence>
<gene>
    <name evidence="6" type="ORF">JCGZ_06266</name>
</gene>
<dbReference type="InterPro" id="IPR052421">
    <property type="entry name" value="PCW_Enzyme_Inhibitor"/>
</dbReference>
<dbReference type="GO" id="GO:0004857">
    <property type="term" value="F:enzyme inhibitor activity"/>
    <property type="evidence" value="ECO:0007669"/>
    <property type="project" value="InterPro"/>
</dbReference>
<protein>
    <recommendedName>
        <fullName evidence="5">Pectinesterase inhibitor domain-containing protein</fullName>
    </recommendedName>
</protein>
<evidence type="ECO:0000256" key="3">
    <source>
        <dbReference type="ARBA" id="ARBA00038471"/>
    </source>
</evidence>
<keyword evidence="7" id="KW-1185">Reference proteome</keyword>
<evidence type="ECO:0000313" key="7">
    <source>
        <dbReference type="Proteomes" id="UP000027138"/>
    </source>
</evidence>
<feature type="domain" description="Pectinesterase inhibitor" evidence="5">
    <location>
        <begin position="76"/>
        <end position="221"/>
    </location>
</feature>
<evidence type="ECO:0000256" key="2">
    <source>
        <dbReference type="ARBA" id="ARBA00023157"/>
    </source>
</evidence>
<dbReference type="AlphaFoldDB" id="A0A067KYA4"/>
<dbReference type="Proteomes" id="UP000027138">
    <property type="component" value="Unassembled WGS sequence"/>
</dbReference>
<dbReference type="PANTHER" id="PTHR36710">
    <property type="entry name" value="PECTINESTERASE INHIBITOR-LIKE"/>
    <property type="match status" value="1"/>
</dbReference>